<reference evidence="6 8" key="1">
    <citation type="submission" date="2018-06" db="EMBL/GenBank/DDBJ databases">
        <authorList>
            <consortium name="Pathogen Informatics"/>
            <person name="Doyle S."/>
        </authorList>
    </citation>
    <scope>NUCLEOTIDE SEQUENCE [LARGE SCALE GENOMIC DNA]</scope>
    <source>
        <strain evidence="6 8">NCTC7911</strain>
    </source>
</reference>
<keyword evidence="8" id="KW-1185">Reference proteome</keyword>
<evidence type="ECO:0000313" key="1">
    <source>
        <dbReference type="EMBL" id="STY98667.1"/>
    </source>
</evidence>
<evidence type="ECO:0000313" key="4">
    <source>
        <dbReference type="EMBL" id="STZ00203.1"/>
    </source>
</evidence>
<dbReference type="AlphaFoldDB" id="A0A378QHV3"/>
<evidence type="ECO:0000313" key="2">
    <source>
        <dbReference type="EMBL" id="STY98765.1"/>
    </source>
</evidence>
<evidence type="ECO:0000313" key="8">
    <source>
        <dbReference type="Proteomes" id="UP000254107"/>
    </source>
</evidence>
<dbReference type="EMBL" id="UGQC01000001">
    <property type="protein sequence ID" value="STZ00203.1"/>
    <property type="molecule type" value="Genomic_DNA"/>
</dbReference>
<dbReference type="EMBL" id="UGQC01000001">
    <property type="protein sequence ID" value="STZ00328.1"/>
    <property type="molecule type" value="Genomic_DNA"/>
</dbReference>
<evidence type="ECO:0000313" key="5">
    <source>
        <dbReference type="EMBL" id="STZ00210.1"/>
    </source>
</evidence>
<dbReference type="EMBL" id="UGQC01000001">
    <property type="protein sequence ID" value="STZ00419.1"/>
    <property type="molecule type" value="Genomic_DNA"/>
</dbReference>
<evidence type="ECO:0000313" key="6">
    <source>
        <dbReference type="EMBL" id="STZ00328.1"/>
    </source>
</evidence>
<dbReference type="EMBL" id="UGQC01000001">
    <property type="protein sequence ID" value="STY98667.1"/>
    <property type="molecule type" value="Genomic_DNA"/>
</dbReference>
<dbReference type="EMBL" id="UGQC01000001">
    <property type="protein sequence ID" value="STZ00210.1"/>
    <property type="molecule type" value="Genomic_DNA"/>
</dbReference>
<dbReference type="EMBL" id="UGQC01000001">
    <property type="protein sequence ID" value="STY98765.1"/>
    <property type="molecule type" value="Genomic_DNA"/>
</dbReference>
<organism evidence="6 8">
    <name type="scientific">Moraxella lacunata</name>
    <dbReference type="NCBI Taxonomy" id="477"/>
    <lineage>
        <taxon>Bacteria</taxon>
        <taxon>Pseudomonadati</taxon>
        <taxon>Pseudomonadota</taxon>
        <taxon>Gammaproteobacteria</taxon>
        <taxon>Moraxellales</taxon>
        <taxon>Moraxellaceae</taxon>
        <taxon>Moraxella</taxon>
    </lineage>
</organism>
<name>A0A378QHV3_MORLA</name>
<gene>
    <name evidence="1" type="ORF">NCTC7911_00030</name>
    <name evidence="2" type="ORF">NCTC7911_00128</name>
    <name evidence="3" type="ORF">NCTC7911_00656</name>
    <name evidence="4" type="ORF">NCTC7911_01590</name>
    <name evidence="5" type="ORF">NCTC7911_01600</name>
    <name evidence="6" type="ORF">NCTC7911_01723</name>
    <name evidence="7" type="ORF">NCTC7911_01816</name>
</gene>
<sequence>MIHYIGIDISKAKFDVAFINPSTNKVKTKVFNNNKAGFDLLLG</sequence>
<dbReference type="EMBL" id="UGQC01000001">
    <property type="protein sequence ID" value="STY99282.1"/>
    <property type="molecule type" value="Genomic_DNA"/>
</dbReference>
<evidence type="ECO:0000313" key="3">
    <source>
        <dbReference type="EMBL" id="STY99282.1"/>
    </source>
</evidence>
<protein>
    <submittedName>
        <fullName evidence="6">Uncharacterized protein</fullName>
    </submittedName>
</protein>
<accession>A0A378QHV3</accession>
<proteinExistence type="predicted"/>
<dbReference type="Proteomes" id="UP000254107">
    <property type="component" value="Unassembled WGS sequence"/>
</dbReference>
<evidence type="ECO:0000313" key="7">
    <source>
        <dbReference type="EMBL" id="STZ00419.1"/>
    </source>
</evidence>